<dbReference type="Pfam" id="PF23359">
    <property type="entry name" value="Lsr2_DNA-bd"/>
    <property type="match status" value="1"/>
</dbReference>
<evidence type="ECO:0000313" key="5">
    <source>
        <dbReference type="EMBL" id="RBA29638.1"/>
    </source>
</evidence>
<feature type="domain" description="Lsr2 DNA-binding" evidence="4">
    <location>
        <begin position="76"/>
        <end position="111"/>
    </location>
</feature>
<keyword evidence="1" id="KW-0238">DNA-binding</keyword>
<accession>A0A365P4Z1</accession>
<dbReference type="GO" id="GO:0003677">
    <property type="term" value="F:DNA binding"/>
    <property type="evidence" value="ECO:0007669"/>
    <property type="project" value="UniProtKB-KW"/>
</dbReference>
<evidence type="ECO:0000259" key="3">
    <source>
        <dbReference type="Pfam" id="PF11774"/>
    </source>
</evidence>
<gene>
    <name evidence="5" type="ORF">DQ226_18300</name>
</gene>
<dbReference type="Gene3D" id="4.10.320.10">
    <property type="entry name" value="E3-binding domain"/>
    <property type="match status" value="1"/>
</dbReference>
<sequence length="112" mass="12243">MAQHFQVRYTDDIDGTDLGETANTLSFAFEGRQYSIDLSDDNAQALREAVAPYIEAGHRVTGRNTKAARRTSAKTSSANTKAIREWAQANGYDVSNRGRIPADVMEAYAAAN</sequence>
<dbReference type="Pfam" id="PF11774">
    <property type="entry name" value="Lsr2"/>
    <property type="match status" value="1"/>
</dbReference>
<name>A0A365P4Z1_9ACTN</name>
<dbReference type="EMBL" id="QNTT01000111">
    <property type="protein sequence ID" value="RBA29638.1"/>
    <property type="molecule type" value="Genomic_DNA"/>
</dbReference>
<reference evidence="5 6" key="1">
    <citation type="submission" date="2018-06" db="EMBL/GenBank/DDBJ databases">
        <title>Whole genome sequencing of four bacterial strains from South Shetland trench revealing bio-synthetic gene clusters.</title>
        <authorList>
            <person name="Abdel-Mageed W.M."/>
            <person name="Lehri B."/>
            <person name="Jarmusch S.A."/>
            <person name="Miranda K."/>
            <person name="Goodfellow M."/>
            <person name="Jaspars M."/>
            <person name="Karlyshev A.V."/>
        </authorList>
    </citation>
    <scope>NUCLEOTIDE SEQUENCE [LARGE SCALE GENOMIC DNA]</scope>
    <source>
        <strain evidence="5 6">SST1</strain>
    </source>
</reference>
<evidence type="ECO:0000259" key="4">
    <source>
        <dbReference type="Pfam" id="PF23359"/>
    </source>
</evidence>
<dbReference type="AlphaFoldDB" id="A0A365P4Z1"/>
<dbReference type="InterPro" id="IPR036625">
    <property type="entry name" value="E3-bd_dom_sf"/>
</dbReference>
<evidence type="ECO:0000313" key="6">
    <source>
        <dbReference type="Proteomes" id="UP000252187"/>
    </source>
</evidence>
<feature type="domain" description="Lsr2 dimerization" evidence="3">
    <location>
        <begin position="1"/>
        <end position="60"/>
    </location>
</feature>
<dbReference type="InterPro" id="IPR042261">
    <property type="entry name" value="Lsr2-like_dimerization"/>
</dbReference>
<dbReference type="InterPro" id="IPR024412">
    <property type="entry name" value="Lsr2_dim_dom"/>
</dbReference>
<organism evidence="5 6">
    <name type="scientific">Dietzia maris</name>
    <dbReference type="NCBI Taxonomy" id="37915"/>
    <lineage>
        <taxon>Bacteria</taxon>
        <taxon>Bacillati</taxon>
        <taxon>Actinomycetota</taxon>
        <taxon>Actinomycetes</taxon>
        <taxon>Mycobacteriales</taxon>
        <taxon>Dietziaceae</taxon>
        <taxon>Dietzia</taxon>
    </lineage>
</organism>
<evidence type="ECO:0000256" key="1">
    <source>
        <dbReference type="ARBA" id="ARBA00023125"/>
    </source>
</evidence>
<dbReference type="InterPro" id="IPR055370">
    <property type="entry name" value="Lsr2_DNA-bd"/>
</dbReference>
<dbReference type="Proteomes" id="UP000252187">
    <property type="component" value="Unassembled WGS sequence"/>
</dbReference>
<proteinExistence type="predicted"/>
<protein>
    <submittedName>
        <fullName evidence="5">Lsr2 family protein</fullName>
    </submittedName>
</protein>
<comment type="caution">
    <text evidence="5">The sequence shown here is derived from an EMBL/GenBank/DDBJ whole genome shotgun (WGS) entry which is preliminary data.</text>
</comment>
<dbReference type="Gene3D" id="3.30.60.230">
    <property type="entry name" value="Lsr2, dimerization domain"/>
    <property type="match status" value="1"/>
</dbReference>
<evidence type="ECO:0000256" key="2">
    <source>
        <dbReference type="SAM" id="MobiDB-lite"/>
    </source>
</evidence>
<dbReference type="GO" id="GO:0016746">
    <property type="term" value="F:acyltransferase activity"/>
    <property type="evidence" value="ECO:0007669"/>
    <property type="project" value="InterPro"/>
</dbReference>
<feature type="region of interest" description="Disordered" evidence="2">
    <location>
        <begin position="61"/>
        <end position="80"/>
    </location>
</feature>